<keyword evidence="7" id="KW-1185">Reference proteome</keyword>
<comment type="similarity">
    <text evidence="1 4">Belongs to the glycosyl hydrolase 43 family.</text>
</comment>
<keyword evidence="5" id="KW-0732">Signal</keyword>
<dbReference type="Pfam" id="PF04616">
    <property type="entry name" value="Glyco_hydro_43"/>
    <property type="match status" value="1"/>
</dbReference>
<dbReference type="InterPro" id="IPR006710">
    <property type="entry name" value="Glyco_hydro_43"/>
</dbReference>
<organism evidence="6 7">
    <name type="scientific">Cordyceps fumosorosea (strain ARSEF 2679)</name>
    <name type="common">Isaria fumosorosea</name>
    <dbReference type="NCBI Taxonomy" id="1081104"/>
    <lineage>
        <taxon>Eukaryota</taxon>
        <taxon>Fungi</taxon>
        <taxon>Dikarya</taxon>
        <taxon>Ascomycota</taxon>
        <taxon>Pezizomycotina</taxon>
        <taxon>Sordariomycetes</taxon>
        <taxon>Hypocreomycetidae</taxon>
        <taxon>Hypocreales</taxon>
        <taxon>Cordycipitaceae</taxon>
        <taxon>Cordyceps</taxon>
    </lineage>
</organism>
<dbReference type="CDD" id="cd08999">
    <property type="entry name" value="GH43_ABN-like"/>
    <property type="match status" value="1"/>
</dbReference>
<evidence type="ECO:0000313" key="6">
    <source>
        <dbReference type="EMBL" id="OAA54706.1"/>
    </source>
</evidence>
<reference evidence="6 7" key="1">
    <citation type="journal article" date="2016" name="Genome Biol. Evol.">
        <title>Divergent and convergent evolution of fungal pathogenicity.</title>
        <authorList>
            <person name="Shang Y."/>
            <person name="Xiao G."/>
            <person name="Zheng P."/>
            <person name="Cen K."/>
            <person name="Zhan S."/>
            <person name="Wang C."/>
        </authorList>
    </citation>
    <scope>NUCLEOTIDE SEQUENCE [LARGE SCALE GENOMIC DNA]</scope>
    <source>
        <strain evidence="6 7">ARSEF 2679</strain>
    </source>
</reference>
<dbReference type="PANTHER" id="PTHR42812:SF5">
    <property type="entry name" value="ENDO-ARABINASE"/>
    <property type="match status" value="1"/>
</dbReference>
<dbReference type="OrthoDB" id="3879658at2759"/>
<sequence>MNSLIHFLLAAGAAAAPWPSTARPALSLHNITRMPMEIRGRGLSGPQMGGVNFPDPNLILGDGSWKAMSTSSNGKGVPIATSNDAFTWNLSPNDALPDRGPWVDQNDQSVWAPDLNKNDSGVCIMYYTARKNGGNHCIGAATSTSVMGPYKPQDQPLVCDENNGGVIDPSGYDDGKDRWPVWKVDGNSKGGATACQPGRPSGYYIPTPIKIQRVARDGLTLLDAPKLILDNEGRSNDGIVEAANLYKVPNGDFVVFYSAHCFASDDYDIH</sequence>
<dbReference type="PANTHER" id="PTHR42812">
    <property type="entry name" value="BETA-XYLOSIDASE"/>
    <property type="match status" value="1"/>
</dbReference>
<evidence type="ECO:0000256" key="5">
    <source>
        <dbReference type="SAM" id="SignalP"/>
    </source>
</evidence>
<dbReference type="EMBL" id="AZHB01000028">
    <property type="protein sequence ID" value="OAA54706.1"/>
    <property type="molecule type" value="Genomic_DNA"/>
</dbReference>
<evidence type="ECO:0000256" key="2">
    <source>
        <dbReference type="ARBA" id="ARBA00022801"/>
    </source>
</evidence>
<evidence type="ECO:0000256" key="1">
    <source>
        <dbReference type="ARBA" id="ARBA00009865"/>
    </source>
</evidence>
<dbReference type="InterPro" id="IPR051795">
    <property type="entry name" value="Glycosyl_Hydrlase_43"/>
</dbReference>
<dbReference type="SUPFAM" id="SSF75005">
    <property type="entry name" value="Arabinanase/levansucrase/invertase"/>
    <property type="match status" value="1"/>
</dbReference>
<dbReference type="Gene3D" id="2.115.10.20">
    <property type="entry name" value="Glycosyl hydrolase domain, family 43"/>
    <property type="match status" value="1"/>
</dbReference>
<name>A0A167MSI7_CORFA</name>
<dbReference type="GO" id="GO:0005975">
    <property type="term" value="P:carbohydrate metabolic process"/>
    <property type="evidence" value="ECO:0007669"/>
    <property type="project" value="InterPro"/>
</dbReference>
<dbReference type="STRING" id="1081104.A0A167MSI7"/>
<dbReference type="AlphaFoldDB" id="A0A167MSI7"/>
<evidence type="ECO:0000256" key="4">
    <source>
        <dbReference type="RuleBase" id="RU361187"/>
    </source>
</evidence>
<dbReference type="GO" id="GO:0004553">
    <property type="term" value="F:hydrolase activity, hydrolyzing O-glycosyl compounds"/>
    <property type="evidence" value="ECO:0007669"/>
    <property type="project" value="InterPro"/>
</dbReference>
<comment type="caution">
    <text evidence="6">The sequence shown here is derived from an EMBL/GenBank/DDBJ whole genome shotgun (WGS) entry which is preliminary data.</text>
</comment>
<dbReference type="RefSeq" id="XP_018700992.1">
    <property type="nucleotide sequence ID" value="XM_018851910.1"/>
</dbReference>
<evidence type="ECO:0000313" key="7">
    <source>
        <dbReference type="Proteomes" id="UP000076744"/>
    </source>
</evidence>
<accession>A0A167MSI7</accession>
<dbReference type="GeneID" id="30024599"/>
<gene>
    <name evidence="6" type="ORF">ISF_08307</name>
</gene>
<keyword evidence="3 4" id="KW-0326">Glycosidase</keyword>
<evidence type="ECO:0000256" key="3">
    <source>
        <dbReference type="ARBA" id="ARBA00023295"/>
    </source>
</evidence>
<dbReference type="InterPro" id="IPR023296">
    <property type="entry name" value="Glyco_hydro_beta-prop_sf"/>
</dbReference>
<protein>
    <submittedName>
        <fullName evidence="6">Glycoside hydrolase family 43 protein</fullName>
    </submittedName>
</protein>
<proteinExistence type="inferred from homology"/>
<keyword evidence="2 4" id="KW-0378">Hydrolase</keyword>
<dbReference type="Proteomes" id="UP000076744">
    <property type="component" value="Unassembled WGS sequence"/>
</dbReference>
<feature type="signal peptide" evidence="5">
    <location>
        <begin position="1"/>
        <end position="15"/>
    </location>
</feature>
<feature type="chain" id="PRO_5012836756" evidence="5">
    <location>
        <begin position="16"/>
        <end position="270"/>
    </location>
</feature>